<dbReference type="PANTHER" id="PTHR33116:SF78">
    <property type="entry name" value="OS12G0587133 PROTEIN"/>
    <property type="match status" value="1"/>
</dbReference>
<accession>A0A2N9GPU1</accession>
<dbReference type="InterPro" id="IPR026960">
    <property type="entry name" value="RVT-Znf"/>
</dbReference>
<evidence type="ECO:0000259" key="1">
    <source>
        <dbReference type="Pfam" id="PF13966"/>
    </source>
</evidence>
<protein>
    <recommendedName>
        <fullName evidence="1">Reverse transcriptase zinc-binding domain-containing protein</fullName>
    </recommendedName>
</protein>
<dbReference type="Pfam" id="PF13966">
    <property type="entry name" value="zf-RVT"/>
    <property type="match status" value="1"/>
</dbReference>
<dbReference type="AlphaFoldDB" id="A0A2N9GPU1"/>
<sequence length="510" mass="57696">MQLLLLSFLRSTGRMRLKISDLLVWLGGRQILDSVLIANECLDSRLKAAESRDVALQRNGGDGSHSVSLLSVMEALSRLIDKASGVGLLSGFSVGGEESGPLKISHLLFADDTLIFCEANPHSLTYLRVILTCFEATSGLRMNLGKSEMVQVGEVTSLEALADMLGCKTATFPMKYLGLPLGAHFKVQSIWDPIVEKLDRRLAGWKRMYLSKGGRLTLIKSTLSNLPTYYLSLFPFPIFVAQRIEKLQRNFLWGNFEEVINFHLVRVEREALWRQVVAVKYGSLEGGWCSKLPTGPYGVGLWKFIHSGWDKFSRMLKFEVGDGSRIRFWDDVWCTNGSLKDAYPESFCLARDKNACVANNFQQMGDSIHWEVTFSQLAQDWEVESFLSFLELLYAVPITGIGEDKVCWQPSQAHIFQVSSYYTTLVGKGGGCFPWQSIWKAKVPPRVAFFSWTAVLRRILTADNLRRRRIILVNWCYMCKADGESVDHLLLHCRYAKELWDLVFAMFGVC</sequence>
<proteinExistence type="predicted"/>
<evidence type="ECO:0000313" key="2">
    <source>
        <dbReference type="EMBL" id="SPD01488.1"/>
    </source>
</evidence>
<organism evidence="2">
    <name type="scientific">Fagus sylvatica</name>
    <name type="common">Beechnut</name>
    <dbReference type="NCBI Taxonomy" id="28930"/>
    <lineage>
        <taxon>Eukaryota</taxon>
        <taxon>Viridiplantae</taxon>
        <taxon>Streptophyta</taxon>
        <taxon>Embryophyta</taxon>
        <taxon>Tracheophyta</taxon>
        <taxon>Spermatophyta</taxon>
        <taxon>Magnoliopsida</taxon>
        <taxon>eudicotyledons</taxon>
        <taxon>Gunneridae</taxon>
        <taxon>Pentapetalae</taxon>
        <taxon>rosids</taxon>
        <taxon>fabids</taxon>
        <taxon>Fagales</taxon>
        <taxon>Fagaceae</taxon>
        <taxon>Fagus</taxon>
    </lineage>
</organism>
<name>A0A2N9GPU1_FAGSY</name>
<reference evidence="2" key="1">
    <citation type="submission" date="2018-02" db="EMBL/GenBank/DDBJ databases">
        <authorList>
            <person name="Cohen D.B."/>
            <person name="Kent A.D."/>
        </authorList>
    </citation>
    <scope>NUCLEOTIDE SEQUENCE</scope>
</reference>
<dbReference type="PANTHER" id="PTHR33116">
    <property type="entry name" value="REVERSE TRANSCRIPTASE ZINC-BINDING DOMAIN-CONTAINING PROTEIN-RELATED-RELATED"/>
    <property type="match status" value="1"/>
</dbReference>
<feature type="domain" description="Reverse transcriptase zinc-binding" evidence="1">
    <location>
        <begin position="416"/>
        <end position="500"/>
    </location>
</feature>
<dbReference type="EMBL" id="OIVN01002205">
    <property type="protein sequence ID" value="SPD01488.1"/>
    <property type="molecule type" value="Genomic_DNA"/>
</dbReference>
<gene>
    <name evidence="2" type="ORF">FSB_LOCUS29370</name>
</gene>